<keyword evidence="4" id="KW-1185">Reference proteome</keyword>
<keyword evidence="1" id="KW-1133">Transmembrane helix</keyword>
<comment type="caution">
    <text evidence="3">The sequence shown here is derived from an EMBL/GenBank/DDBJ whole genome shotgun (WGS) entry which is preliminary data.</text>
</comment>
<gene>
    <name evidence="3" type="ORF">CKO25_11690</name>
</gene>
<keyword evidence="1" id="KW-0812">Transmembrane</keyword>
<evidence type="ECO:0000313" key="4">
    <source>
        <dbReference type="Proteomes" id="UP001138802"/>
    </source>
</evidence>
<protein>
    <recommendedName>
        <fullName evidence="5">VPLPA-CTERM sorting domain-containing protein</fullName>
    </recommendedName>
</protein>
<evidence type="ECO:0008006" key="5">
    <source>
        <dbReference type="Google" id="ProtNLM"/>
    </source>
</evidence>
<feature type="signal peptide" evidence="2">
    <location>
        <begin position="1"/>
        <end position="24"/>
    </location>
</feature>
<keyword evidence="1" id="KW-0472">Membrane</keyword>
<evidence type="ECO:0000256" key="2">
    <source>
        <dbReference type="SAM" id="SignalP"/>
    </source>
</evidence>
<accession>A0A9X1B8V3</accession>
<dbReference type="AlphaFoldDB" id="A0A9X1B8V3"/>
<keyword evidence="2" id="KW-0732">Signal</keyword>
<organism evidence="3 4">
    <name type="scientific">Thiocapsa imhoffii</name>
    <dbReference type="NCBI Taxonomy" id="382777"/>
    <lineage>
        <taxon>Bacteria</taxon>
        <taxon>Pseudomonadati</taxon>
        <taxon>Pseudomonadota</taxon>
        <taxon>Gammaproteobacteria</taxon>
        <taxon>Chromatiales</taxon>
        <taxon>Chromatiaceae</taxon>
        <taxon>Thiocapsa</taxon>
    </lineage>
</organism>
<evidence type="ECO:0000256" key="1">
    <source>
        <dbReference type="SAM" id="Phobius"/>
    </source>
</evidence>
<feature type="transmembrane region" description="Helical" evidence="1">
    <location>
        <begin position="163"/>
        <end position="183"/>
    </location>
</feature>
<reference evidence="3 4" key="1">
    <citation type="journal article" date="2020" name="Microorganisms">
        <title>Osmotic Adaptation and Compatible Solute Biosynthesis of Phototrophic Bacteria as Revealed from Genome Analyses.</title>
        <authorList>
            <person name="Imhoff J.F."/>
            <person name="Rahn T."/>
            <person name="Kunzel S."/>
            <person name="Keller A."/>
            <person name="Neulinger S.C."/>
        </authorList>
    </citation>
    <scope>NUCLEOTIDE SEQUENCE [LARGE SCALE GENOMIC DNA]</scope>
    <source>
        <strain evidence="3 4">DSM 21303</strain>
    </source>
</reference>
<evidence type="ECO:0000313" key="3">
    <source>
        <dbReference type="EMBL" id="MBK1645289.1"/>
    </source>
</evidence>
<feature type="chain" id="PRO_5040954156" description="VPLPA-CTERM sorting domain-containing protein" evidence="2">
    <location>
        <begin position="25"/>
        <end position="197"/>
    </location>
</feature>
<proteinExistence type="predicted"/>
<dbReference type="Proteomes" id="UP001138802">
    <property type="component" value="Unassembled WGS sequence"/>
</dbReference>
<dbReference type="EMBL" id="NRSD01000011">
    <property type="protein sequence ID" value="MBK1645289.1"/>
    <property type="molecule type" value="Genomic_DNA"/>
</dbReference>
<name>A0A9X1B8V3_9GAMM</name>
<sequence>MKKRLQRFAVAGLLLLGSIGTAQAALITGTTNIFGLANPVGSLPNATGVSFAFGMADGGSGDLAALDGASTAAGDLVMHNFLFTDVQQPGGTTIWTTSRLGGLTFNLTESVIEQTATSLKMDGRGFISSTSKAYDDTPITLVLTLNKLDGQLFGSMSSGVTAVPIPGAALLFGSALLGLAGAARAKAARRNQHSSDA</sequence>